<sequence length="36" mass="3738">MSMQETVEKVLDAATADLSQPMAVPGAVVYIADKTG</sequence>
<evidence type="ECO:0000313" key="1">
    <source>
        <dbReference type="EMBL" id="CCF51320.1"/>
    </source>
</evidence>
<accession>I2FWM7</accession>
<dbReference type="AlphaFoldDB" id="I2FWM7"/>
<dbReference type="Proteomes" id="UP000006174">
    <property type="component" value="Unassembled WGS sequence"/>
</dbReference>
<dbReference type="HOGENOM" id="CLU_3360025_0_0_1"/>
<name>I2FWM7_USTHO</name>
<organism evidence="1 2">
    <name type="scientific">Ustilago hordei</name>
    <name type="common">Barley covered smut fungus</name>
    <dbReference type="NCBI Taxonomy" id="120017"/>
    <lineage>
        <taxon>Eukaryota</taxon>
        <taxon>Fungi</taxon>
        <taxon>Dikarya</taxon>
        <taxon>Basidiomycota</taxon>
        <taxon>Ustilaginomycotina</taxon>
        <taxon>Ustilaginomycetes</taxon>
        <taxon>Ustilaginales</taxon>
        <taxon>Ustilaginaceae</taxon>
        <taxon>Ustilago</taxon>
    </lineage>
</organism>
<dbReference type="EMBL" id="CAGI01000163">
    <property type="protein sequence ID" value="CCF51320.1"/>
    <property type="molecule type" value="Genomic_DNA"/>
</dbReference>
<reference evidence="1 2" key="1">
    <citation type="journal article" date="2012" name="Plant Cell">
        <title>Genome comparison of barley and maize smut fungi reveals targeted loss of RNA silencing components and species-specific presence of transposable elements.</title>
        <authorList>
            <person name="Laurie J.D."/>
            <person name="Ali S."/>
            <person name="Linning R."/>
            <person name="Mannhaupt G."/>
            <person name="Wong P."/>
            <person name="Gueldener U."/>
            <person name="Muensterkoetter M."/>
            <person name="Moore R."/>
            <person name="Kahmann R."/>
            <person name="Bakkeren G."/>
            <person name="Schirawski J."/>
        </authorList>
    </citation>
    <scope>NUCLEOTIDE SEQUENCE [LARGE SCALE GENOMIC DNA]</scope>
    <source>
        <strain evidence="2">Uh4875-4</strain>
    </source>
</reference>
<protein>
    <submittedName>
        <fullName evidence="1">Related to transesterase (N-terminal)</fullName>
    </submittedName>
</protein>
<evidence type="ECO:0000313" key="2">
    <source>
        <dbReference type="Proteomes" id="UP000006174"/>
    </source>
</evidence>
<proteinExistence type="predicted"/>
<comment type="caution">
    <text evidence="1">The sequence shown here is derived from an EMBL/GenBank/DDBJ whole genome shotgun (WGS) entry which is preliminary data.</text>
</comment>
<keyword evidence="2" id="KW-1185">Reference proteome</keyword>
<gene>
    <name evidence="1" type="ORF">UHOR_05261</name>
</gene>